<evidence type="ECO:0000256" key="1">
    <source>
        <dbReference type="ARBA" id="ARBA00004496"/>
    </source>
</evidence>
<evidence type="ECO:0000256" key="8">
    <source>
        <dbReference type="ARBA" id="ARBA00023306"/>
    </source>
</evidence>
<dbReference type="GO" id="GO:0071555">
    <property type="term" value="P:cell wall organization"/>
    <property type="evidence" value="ECO:0007669"/>
    <property type="project" value="UniProtKB-KW"/>
</dbReference>
<keyword evidence="15" id="KW-1185">Reference proteome</keyword>
<comment type="catalytic activity">
    <reaction evidence="11 12">
        <text>phosphoenolpyruvate + UDP-N-acetyl-alpha-D-glucosamine = UDP-N-acetyl-3-O-(1-carboxyvinyl)-alpha-D-glucosamine + phosphate</text>
        <dbReference type="Rhea" id="RHEA:18681"/>
        <dbReference type="ChEBI" id="CHEBI:43474"/>
        <dbReference type="ChEBI" id="CHEBI:57705"/>
        <dbReference type="ChEBI" id="CHEBI:58702"/>
        <dbReference type="ChEBI" id="CHEBI:68483"/>
        <dbReference type="EC" id="2.5.1.7"/>
    </reaction>
</comment>
<feature type="binding site" evidence="12">
    <location>
        <position position="131"/>
    </location>
    <ligand>
        <name>UDP-N-acetyl-alpha-D-glucosamine</name>
        <dbReference type="ChEBI" id="CHEBI:57705"/>
    </ligand>
</feature>
<comment type="subcellular location">
    <subcellularLocation>
        <location evidence="1 12">Cytoplasm</location>
    </subcellularLocation>
</comment>
<evidence type="ECO:0000256" key="7">
    <source>
        <dbReference type="ARBA" id="ARBA00022984"/>
    </source>
</evidence>
<evidence type="ECO:0000256" key="10">
    <source>
        <dbReference type="ARBA" id="ARBA00038367"/>
    </source>
</evidence>
<dbReference type="HAMAP" id="MF_00111">
    <property type="entry name" value="MurA"/>
    <property type="match status" value="1"/>
</dbReference>
<dbReference type="AlphaFoldDB" id="A0A0M4DKS5"/>
<evidence type="ECO:0000256" key="11">
    <source>
        <dbReference type="ARBA" id="ARBA00047527"/>
    </source>
</evidence>
<dbReference type="InterPro" id="IPR001986">
    <property type="entry name" value="Enolpyruvate_Tfrase_dom"/>
</dbReference>
<dbReference type="InterPro" id="IPR050068">
    <property type="entry name" value="MurA_subfamily"/>
</dbReference>
<comment type="caution">
    <text evidence="12">Lacks conserved residue(s) required for the propagation of feature annotation.</text>
</comment>
<dbReference type="SUPFAM" id="SSF55205">
    <property type="entry name" value="EPT/RTPC-like"/>
    <property type="match status" value="1"/>
</dbReference>
<evidence type="ECO:0000256" key="3">
    <source>
        <dbReference type="ARBA" id="ARBA00022490"/>
    </source>
</evidence>
<keyword evidence="8 12" id="KW-0131">Cell cycle</keyword>
<dbReference type="PANTHER" id="PTHR43783:SF1">
    <property type="entry name" value="UDP-N-ACETYLGLUCOSAMINE 1-CARBOXYVINYLTRANSFERASE"/>
    <property type="match status" value="1"/>
</dbReference>
<keyword evidence="7 12" id="KW-0573">Peptidoglycan synthesis</keyword>
<dbReference type="Pfam" id="PF00275">
    <property type="entry name" value="EPSP_synthase"/>
    <property type="match status" value="1"/>
</dbReference>
<evidence type="ECO:0000256" key="12">
    <source>
        <dbReference type="HAMAP-Rule" id="MF_00111"/>
    </source>
</evidence>
<dbReference type="GO" id="GO:0009252">
    <property type="term" value="P:peptidoglycan biosynthetic process"/>
    <property type="evidence" value="ECO:0007669"/>
    <property type="project" value="UniProtKB-UniRule"/>
</dbReference>
<dbReference type="Gene3D" id="3.65.10.10">
    <property type="entry name" value="Enolpyruvate transferase domain"/>
    <property type="match status" value="2"/>
</dbReference>
<dbReference type="GO" id="GO:0019277">
    <property type="term" value="P:UDP-N-acetylgalactosamine biosynthetic process"/>
    <property type="evidence" value="ECO:0007669"/>
    <property type="project" value="InterPro"/>
</dbReference>
<dbReference type="GO" id="GO:0005737">
    <property type="term" value="C:cytoplasm"/>
    <property type="evidence" value="ECO:0007669"/>
    <property type="project" value="UniProtKB-SubCell"/>
</dbReference>
<accession>A0A0M4DKS5</accession>
<feature type="binding site" evidence="12">
    <location>
        <begin position="62"/>
        <end position="63"/>
    </location>
    <ligand>
        <name>phosphoenolpyruvate</name>
        <dbReference type="ChEBI" id="CHEBI:58702"/>
    </ligand>
</feature>
<sequence length="456" mass="48461">MPVSPGWSEDKNAESALGQDLVLLPILSSSPLFLETVVTALEKIVIHGGSRLKGEVQISGAKNAALPLLFATLLAPGEHRLTNVPHLRDIATVEKLLGTLGAKVSHNGTFLVDASNIDSIEAPYELVRTMRASVLVLGPLLARLGHARVSLPGGCAIGARPINLHLKGLEAMGAKITLDHGYVEAKASRLRGAKICFDFPSVGGTENLMMAATLARGTTLLENAACEPEIVDLAEALNGMGARISGAGTDTLTIEGVDELSPMNHAVMADRIEAGTFMVASAITRGDVRLQGVIPAHLEAVIGKLREAGVEILDEPGGLRVKGPKKLTAVDIKTRPHPGFPTDMQAQFMALMTLADGTSLISENVFENRFMHVCELQRMGADITIEGHTAMVKGVRGLTGAPVMATDLRASASLILAGLAADNTTEVSRIYHLDRGYERIEEKLRKLGADIRREKE</sequence>
<dbReference type="InterPro" id="IPR005750">
    <property type="entry name" value="UDP_GlcNAc_COvinyl_MurA"/>
</dbReference>
<dbReference type="GO" id="GO:0008360">
    <property type="term" value="P:regulation of cell shape"/>
    <property type="evidence" value="ECO:0007669"/>
    <property type="project" value="UniProtKB-KW"/>
</dbReference>
<evidence type="ECO:0000313" key="14">
    <source>
        <dbReference type="EMBL" id="ALC17920.1"/>
    </source>
</evidence>
<comment type="similarity">
    <text evidence="10 12">Belongs to the EPSP synthase family. MurA subfamily.</text>
</comment>
<gene>
    <name evidence="12 14" type="primary">murA</name>
    <name evidence="14" type="ORF">DSOUD_3197</name>
</gene>
<dbReference type="UniPathway" id="UPA00219"/>
<dbReference type="Proteomes" id="UP000057158">
    <property type="component" value="Chromosome"/>
</dbReference>
<reference evidence="14 15" key="1">
    <citation type="submission" date="2015-07" db="EMBL/GenBank/DDBJ databases">
        <title>Isolation and Genomic Characterization of a Novel Halophilic Metal-Reducing Deltaproteobacterium from the Deep Subsurface.</title>
        <authorList>
            <person name="Badalamenti J.P."/>
            <person name="Summers Z.M."/>
            <person name="Gralnick J.A."/>
            <person name="Bond D.R."/>
        </authorList>
    </citation>
    <scope>NUCLEOTIDE SEQUENCE [LARGE SCALE GENOMIC DNA]</scope>
    <source>
        <strain evidence="14 15">WTL</strain>
    </source>
</reference>
<keyword evidence="12" id="KW-0670">Pyruvate</keyword>
<dbReference type="InterPro" id="IPR013792">
    <property type="entry name" value="RNA3'P_cycl/enolpyr_Trfase_a/b"/>
</dbReference>
<dbReference type="CDD" id="cd01555">
    <property type="entry name" value="UdpNAET"/>
    <property type="match status" value="1"/>
</dbReference>
<dbReference type="EMBL" id="CP010802">
    <property type="protein sequence ID" value="ALC17920.1"/>
    <property type="molecule type" value="Genomic_DNA"/>
</dbReference>
<evidence type="ECO:0000259" key="13">
    <source>
        <dbReference type="Pfam" id="PF00275"/>
    </source>
</evidence>
<dbReference type="NCBIfam" id="NF006873">
    <property type="entry name" value="PRK09369.1"/>
    <property type="match status" value="1"/>
</dbReference>
<comment type="pathway">
    <text evidence="2 12">Cell wall biogenesis; peptidoglycan biosynthesis.</text>
</comment>
<evidence type="ECO:0000313" key="15">
    <source>
        <dbReference type="Proteomes" id="UP000057158"/>
    </source>
</evidence>
<keyword evidence="3 12" id="KW-0963">Cytoplasm</keyword>
<dbReference type="GO" id="GO:0051301">
    <property type="term" value="P:cell division"/>
    <property type="evidence" value="ECO:0007669"/>
    <property type="project" value="UniProtKB-KW"/>
</dbReference>
<evidence type="ECO:0000256" key="4">
    <source>
        <dbReference type="ARBA" id="ARBA00022618"/>
    </source>
</evidence>
<feature type="active site" description="Proton donor" evidence="12">
    <location>
        <position position="155"/>
    </location>
</feature>
<evidence type="ECO:0000256" key="2">
    <source>
        <dbReference type="ARBA" id="ARBA00004752"/>
    </source>
</evidence>
<dbReference type="InterPro" id="IPR036968">
    <property type="entry name" value="Enolpyruvate_Tfrase_sf"/>
</dbReference>
<dbReference type="GO" id="GO:0008760">
    <property type="term" value="F:UDP-N-acetylglucosamine 1-carboxyvinyltransferase activity"/>
    <property type="evidence" value="ECO:0007669"/>
    <property type="project" value="UniProtKB-UniRule"/>
</dbReference>
<dbReference type="PATRIC" id="fig|1603606.3.peg.3441"/>
<feature type="binding site" evidence="12">
    <location>
        <position position="365"/>
    </location>
    <ligand>
        <name>UDP-N-acetyl-alpha-D-glucosamine</name>
        <dbReference type="ChEBI" id="CHEBI:57705"/>
    </ligand>
</feature>
<evidence type="ECO:0000256" key="6">
    <source>
        <dbReference type="ARBA" id="ARBA00022960"/>
    </source>
</evidence>
<dbReference type="FunFam" id="3.65.10.10:FF:000001">
    <property type="entry name" value="UDP-N-acetylglucosamine 1-carboxyvinyltransferase"/>
    <property type="match status" value="1"/>
</dbReference>
<evidence type="ECO:0000256" key="9">
    <source>
        <dbReference type="ARBA" id="ARBA00023316"/>
    </source>
</evidence>
<keyword evidence="5 12" id="KW-0808">Transferase</keyword>
<protein>
    <recommendedName>
        <fullName evidence="12">UDP-N-acetylglucosamine 1-carboxyvinyltransferase</fullName>
        <ecNumber evidence="12">2.5.1.7</ecNumber>
    </recommendedName>
    <alternativeName>
        <fullName evidence="12">Enoylpyruvate transferase</fullName>
    </alternativeName>
    <alternativeName>
        <fullName evidence="12">UDP-N-acetylglucosamine enolpyruvyl transferase</fullName>
        <shortName evidence="12">EPT</shortName>
    </alternativeName>
</protein>
<keyword evidence="9 12" id="KW-0961">Cell wall biogenesis/degradation</keyword>
<name>A0A0M4DKS5_9BACT</name>
<keyword evidence="6 12" id="KW-0133">Cell shape</keyword>
<dbReference type="STRING" id="1603606.DSOUD_3197"/>
<comment type="function">
    <text evidence="12">Cell wall formation. Adds enolpyruvyl to UDP-N-acetylglucosamine.</text>
</comment>
<keyword evidence="4 12" id="KW-0132">Cell division</keyword>
<dbReference type="EC" id="2.5.1.7" evidence="12"/>
<dbReference type="KEGG" id="des:DSOUD_3197"/>
<feature type="binding site" evidence="12">
    <location>
        <position position="343"/>
    </location>
    <ligand>
        <name>UDP-N-acetyl-alpha-D-glucosamine</name>
        <dbReference type="ChEBI" id="CHEBI:57705"/>
    </ligand>
</feature>
<organism evidence="14 15">
    <name type="scientific">Desulfuromonas soudanensis</name>
    <dbReference type="NCBI Taxonomy" id="1603606"/>
    <lineage>
        <taxon>Bacteria</taxon>
        <taxon>Pseudomonadati</taxon>
        <taxon>Thermodesulfobacteriota</taxon>
        <taxon>Desulfuromonadia</taxon>
        <taxon>Desulfuromonadales</taxon>
        <taxon>Desulfuromonadaceae</taxon>
        <taxon>Desulfuromonas</taxon>
    </lineage>
</organism>
<dbReference type="PANTHER" id="PTHR43783">
    <property type="entry name" value="UDP-N-ACETYLGLUCOSAMINE 1-CARBOXYVINYLTRANSFERASE"/>
    <property type="match status" value="1"/>
</dbReference>
<feature type="domain" description="Enolpyruvate transferase" evidence="13">
    <location>
        <begin position="47"/>
        <end position="444"/>
    </location>
</feature>
<evidence type="ECO:0000256" key="5">
    <source>
        <dbReference type="ARBA" id="ARBA00022679"/>
    </source>
</evidence>
<proteinExistence type="inferred from homology"/>
<feature type="modified residue" description="2-(S-cysteinyl)pyruvic acid O-phosphothioketal" evidence="12">
    <location>
        <position position="155"/>
    </location>
</feature>
<dbReference type="NCBIfam" id="TIGR01072">
    <property type="entry name" value="murA"/>
    <property type="match status" value="1"/>
</dbReference>